<proteinExistence type="predicted"/>
<keyword evidence="2" id="KW-0067">ATP-binding</keyword>
<dbReference type="InterPro" id="IPR045455">
    <property type="entry name" value="NrS-1_pol-like_helicase"/>
</dbReference>
<dbReference type="InterPro" id="IPR014015">
    <property type="entry name" value="Helicase_SF3_DNA-vir"/>
</dbReference>
<dbReference type="PROSITE" id="PS51206">
    <property type="entry name" value="SF3_HELICASE_1"/>
    <property type="match status" value="1"/>
</dbReference>
<dbReference type="Proteomes" id="UP000532194">
    <property type="component" value="Unassembled WGS sequence"/>
</dbReference>
<keyword evidence="5" id="KW-1185">Reference proteome</keyword>
<evidence type="ECO:0000259" key="3">
    <source>
        <dbReference type="PROSITE" id="PS51206"/>
    </source>
</evidence>
<dbReference type="SUPFAM" id="SSF56747">
    <property type="entry name" value="Prim-pol domain"/>
    <property type="match status" value="1"/>
</dbReference>
<dbReference type="Pfam" id="PF09250">
    <property type="entry name" value="Prim-Pol"/>
    <property type="match status" value="1"/>
</dbReference>
<dbReference type="RefSeq" id="WP_169171535.1">
    <property type="nucleotide sequence ID" value="NZ_JAAIII010000002.1"/>
</dbReference>
<comment type="caution">
    <text evidence="4">The sequence shown here is derived from an EMBL/GenBank/DDBJ whole genome shotgun (WGS) entry which is preliminary data.</text>
</comment>
<protein>
    <recommendedName>
        <fullName evidence="3">SF3 helicase domain-containing protein</fullName>
    </recommendedName>
</protein>
<gene>
    <name evidence="4" type="ORF">G1C95_0648</name>
</gene>
<dbReference type="InterPro" id="IPR027417">
    <property type="entry name" value="P-loop_NTPase"/>
</dbReference>
<dbReference type="Pfam" id="PF19263">
    <property type="entry name" value="DUF5906"/>
    <property type="match status" value="1"/>
</dbReference>
<evidence type="ECO:0000313" key="5">
    <source>
        <dbReference type="Proteomes" id="UP000532194"/>
    </source>
</evidence>
<sequence>MNAPFRHTCSIIPDGPSNVQNVLMGMRVSPDPWKHTFYDRLGRSIEVPRNEMNRNKPYFDDGYAKALWDFRNGSMLLGEDERTLYVRDVDRSGANRLLDSWHAIGSLEDEYHVTGRSQVYLPWNVQLRVECSKLPGRVLHGVKFRNMAFYRIDGRVRRILPGEKLFDNPFEVFMDVDYSDELVAEAGEFLRFVTADGHSAENLGRMFATPLLEPYKHLFFVLYGGGGNGKGILLDTLHRSLPTLSAAVTSKTLLGGRNGNGGFATDQETLKLIGALWAYDEDADTITLEQATLLKKIGTGDTMVARRVQENAVSFKNKATFIIASNNPVIMSMTEALERRRVFVRMRDGRAEDEFKDLLRFRDEHGIAPFLMASCRLWEVRGDKPWNDVVIGSADDLTEAQQWIVDCIVANGYAVSRDNPFHETDAAHRNTAMKLGLKSKPKRINGEVVRVLVVKNEHVFSVYRDSTARDMTEALQDDEGHTPALPDPIEDAAVKTPDDCGYHVTFGTVSEGKRSYDWSRNRTLPEGKKPPTGVAAYAVVPAEGVAIIDLDVAKDPTTGEVLRDAPTGWDIFNREIGAYGSADFPKTYLVGTPTGRRNGLPSAHAYYLIPPELQGKLKNAVHEKGMPVDIRCEGKGYVVGAGSHIPETGDYLLLDLPDGQPPVMPPKMARWLIDHNYVSEAGNRPTLGRKTGEIPSLSEIMRRPITVTSTTGGRPDMTPVPAGSRNNDLHAWAYGRLLNHPENADAIQRELFERGRASGLPDSELTTIWQSIRRQLGGR</sequence>
<accession>A0A7Y0EP60</accession>
<dbReference type="EMBL" id="JAAIII010000002">
    <property type="protein sequence ID" value="NMM93463.1"/>
    <property type="molecule type" value="Genomic_DNA"/>
</dbReference>
<dbReference type="InterPro" id="IPR015330">
    <property type="entry name" value="DNA_primase/pol_bifunc_N"/>
</dbReference>
<evidence type="ECO:0000313" key="4">
    <source>
        <dbReference type="EMBL" id="NMM93463.1"/>
    </source>
</evidence>
<dbReference type="GO" id="GO:0005524">
    <property type="term" value="F:ATP binding"/>
    <property type="evidence" value="ECO:0007669"/>
    <property type="project" value="UniProtKB-KW"/>
</dbReference>
<evidence type="ECO:0000256" key="2">
    <source>
        <dbReference type="ARBA" id="ARBA00022840"/>
    </source>
</evidence>
<keyword evidence="1" id="KW-0547">Nucleotide-binding</keyword>
<dbReference type="AlphaFoldDB" id="A0A7Y0EP60"/>
<evidence type="ECO:0000256" key="1">
    <source>
        <dbReference type="ARBA" id="ARBA00022741"/>
    </source>
</evidence>
<reference evidence="4 5" key="1">
    <citation type="submission" date="2020-02" db="EMBL/GenBank/DDBJ databases">
        <title>Characterization of phylogenetic diversity of novel bifidobacterial species isolated in Czech ZOOs.</title>
        <authorList>
            <person name="Lugli G.A."/>
            <person name="Vera N.B."/>
            <person name="Ventura M."/>
        </authorList>
    </citation>
    <scope>NUCLEOTIDE SEQUENCE [LARGE SCALE GENOMIC DNA]</scope>
    <source>
        <strain evidence="4 5">DSM 109957</strain>
    </source>
</reference>
<organism evidence="4 5">
    <name type="scientific">Bifidobacterium oedipodis</name>
    <dbReference type="NCBI Taxonomy" id="2675322"/>
    <lineage>
        <taxon>Bacteria</taxon>
        <taxon>Bacillati</taxon>
        <taxon>Actinomycetota</taxon>
        <taxon>Actinomycetes</taxon>
        <taxon>Bifidobacteriales</taxon>
        <taxon>Bifidobacteriaceae</taxon>
        <taxon>Bifidobacterium</taxon>
    </lineage>
</organism>
<feature type="domain" description="SF3 helicase" evidence="3">
    <location>
        <begin position="168"/>
        <end position="359"/>
    </location>
</feature>
<dbReference type="Gene3D" id="3.40.50.300">
    <property type="entry name" value="P-loop containing nucleotide triphosphate hydrolases"/>
    <property type="match status" value="1"/>
</dbReference>
<name>A0A7Y0EP60_9BIFI</name>